<sequence>MRESRWTSAPSFIADAGIDHRSNVSARHLVEVAQRLALHHCTTRLFGIECGWTGILSVSTIKPDTSESSSNGKATSASHTVEYPDPRSCQVLFASISSGEWVTEQTILSTTLKLAAEAQAEATKIAALAEADAIRSRGEADGNIKDDFARQMGVSRMEVRRVEAFGNRTVFVPTETNGNGGIGSAMALGLGMSQGMKAN</sequence>
<dbReference type="Proteomes" id="UP000789525">
    <property type="component" value="Unassembled WGS sequence"/>
</dbReference>
<name>A0ACA9N5S2_9GLOM</name>
<evidence type="ECO:0000313" key="2">
    <source>
        <dbReference type="Proteomes" id="UP000789525"/>
    </source>
</evidence>
<organism evidence="1 2">
    <name type="scientific">Acaulospora colombiana</name>
    <dbReference type="NCBI Taxonomy" id="27376"/>
    <lineage>
        <taxon>Eukaryota</taxon>
        <taxon>Fungi</taxon>
        <taxon>Fungi incertae sedis</taxon>
        <taxon>Mucoromycota</taxon>
        <taxon>Glomeromycotina</taxon>
        <taxon>Glomeromycetes</taxon>
        <taxon>Diversisporales</taxon>
        <taxon>Acaulosporaceae</taxon>
        <taxon>Acaulospora</taxon>
    </lineage>
</organism>
<reference evidence="1" key="1">
    <citation type="submission" date="2021-06" db="EMBL/GenBank/DDBJ databases">
        <authorList>
            <person name="Kallberg Y."/>
            <person name="Tangrot J."/>
            <person name="Rosling A."/>
        </authorList>
    </citation>
    <scope>NUCLEOTIDE SEQUENCE</scope>
    <source>
        <strain evidence="1">CL356</strain>
    </source>
</reference>
<proteinExistence type="predicted"/>
<gene>
    <name evidence="1" type="ORF">ACOLOM_LOCUS7732</name>
</gene>
<protein>
    <submittedName>
        <fullName evidence="1">9823_t:CDS:1</fullName>
    </submittedName>
</protein>
<comment type="caution">
    <text evidence="1">The sequence shown here is derived from an EMBL/GenBank/DDBJ whole genome shotgun (WGS) entry which is preliminary data.</text>
</comment>
<keyword evidence="2" id="KW-1185">Reference proteome</keyword>
<accession>A0ACA9N5S2</accession>
<evidence type="ECO:0000313" key="1">
    <source>
        <dbReference type="EMBL" id="CAG8634061.1"/>
    </source>
</evidence>
<dbReference type="EMBL" id="CAJVPT010018418">
    <property type="protein sequence ID" value="CAG8634061.1"/>
    <property type="molecule type" value="Genomic_DNA"/>
</dbReference>